<reference evidence="3 4" key="1">
    <citation type="submission" date="2024-12" db="EMBL/GenBank/DDBJ databases">
        <title>The unique morphological basis and parallel evolutionary history of personate flowers in Penstemon.</title>
        <authorList>
            <person name="Depatie T.H."/>
            <person name="Wessinger C.A."/>
        </authorList>
    </citation>
    <scope>NUCLEOTIDE SEQUENCE [LARGE SCALE GENOMIC DNA]</scope>
    <source>
        <strain evidence="3">WTNN_2</strain>
        <tissue evidence="3">Leaf</tissue>
    </source>
</reference>
<gene>
    <name evidence="3" type="ORF">ACJIZ3_003210</name>
</gene>
<evidence type="ECO:0008006" key="5">
    <source>
        <dbReference type="Google" id="ProtNLM"/>
    </source>
</evidence>
<keyword evidence="1" id="KW-0677">Repeat</keyword>
<dbReference type="Gene3D" id="1.25.40.10">
    <property type="entry name" value="Tetratricopeptide repeat domain"/>
    <property type="match status" value="2"/>
</dbReference>
<dbReference type="PANTHER" id="PTHR47493">
    <property type="entry name" value="OS08G0520200 PROTEIN"/>
    <property type="match status" value="1"/>
</dbReference>
<evidence type="ECO:0000313" key="3">
    <source>
        <dbReference type="EMBL" id="KAL3845807.1"/>
    </source>
</evidence>
<comment type="caution">
    <text evidence="3">The sequence shown here is derived from an EMBL/GenBank/DDBJ whole genome shotgun (WGS) entry which is preliminary data.</text>
</comment>
<dbReference type="Proteomes" id="UP001634393">
    <property type="component" value="Unassembled WGS sequence"/>
</dbReference>
<evidence type="ECO:0000256" key="2">
    <source>
        <dbReference type="PROSITE-ProRule" id="PRU00708"/>
    </source>
</evidence>
<organism evidence="3 4">
    <name type="scientific">Penstemon smallii</name>
    <dbReference type="NCBI Taxonomy" id="265156"/>
    <lineage>
        <taxon>Eukaryota</taxon>
        <taxon>Viridiplantae</taxon>
        <taxon>Streptophyta</taxon>
        <taxon>Embryophyta</taxon>
        <taxon>Tracheophyta</taxon>
        <taxon>Spermatophyta</taxon>
        <taxon>Magnoliopsida</taxon>
        <taxon>eudicotyledons</taxon>
        <taxon>Gunneridae</taxon>
        <taxon>Pentapetalae</taxon>
        <taxon>asterids</taxon>
        <taxon>lamiids</taxon>
        <taxon>Lamiales</taxon>
        <taxon>Plantaginaceae</taxon>
        <taxon>Cheloneae</taxon>
        <taxon>Penstemon</taxon>
    </lineage>
</organism>
<dbReference type="PANTHER" id="PTHR47493:SF1">
    <property type="entry name" value="OS08G0520200 PROTEIN"/>
    <property type="match status" value="1"/>
</dbReference>
<dbReference type="PROSITE" id="PS51375">
    <property type="entry name" value="PPR"/>
    <property type="match status" value="1"/>
</dbReference>
<dbReference type="InterPro" id="IPR011990">
    <property type="entry name" value="TPR-like_helical_dom_sf"/>
</dbReference>
<feature type="repeat" description="PPR" evidence="2">
    <location>
        <begin position="69"/>
        <end position="103"/>
    </location>
</feature>
<protein>
    <recommendedName>
        <fullName evidence="5">Pentatricopeptide repeat-containing protein</fullName>
    </recommendedName>
</protein>
<sequence>MEIVLMASTPFPLITRKYFRQLKNFEGRFKDWDRAYHCYSQIHGSSGERSPLVSLNIVPNSKSKVLFPDNSTLSELLVYYADNDLLSEALEIWDAMFNSSFVPEARIVSQLIYVCASVRDFDTITTILRQMKLKDADLLPDIFAMSISYFGKKGKLDCMEFMIKEMVSMGYSVDSATGNAYVMYYSSCGSLADMEVAYNRLKRSRILIEEEAIKAVSLAYIKENKFFALGRFVREVGLGRKNVGNLLWNLLLLSYSANFKMKSLQREFVRMVEAGFKPDLDTFNIRALAFSKMSLIWDLHVSLEHMKHEKVVPDLVTYGCVVDAYLDRRLGRNLKYALRKFEWNDSVSITTDPLVFEAMGKGDFHLSSEVVMEYGKKKEWTYEMLVATYLKKKLRSNQIFWNY</sequence>
<evidence type="ECO:0000256" key="1">
    <source>
        <dbReference type="ARBA" id="ARBA00022737"/>
    </source>
</evidence>
<dbReference type="InterPro" id="IPR002885">
    <property type="entry name" value="PPR_rpt"/>
</dbReference>
<proteinExistence type="predicted"/>
<accession>A0ABD3U8K5</accession>
<dbReference type="EMBL" id="JBJXBP010000002">
    <property type="protein sequence ID" value="KAL3845807.1"/>
    <property type="molecule type" value="Genomic_DNA"/>
</dbReference>
<evidence type="ECO:0000313" key="4">
    <source>
        <dbReference type="Proteomes" id="UP001634393"/>
    </source>
</evidence>
<dbReference type="AlphaFoldDB" id="A0ABD3U8K5"/>
<keyword evidence="4" id="KW-1185">Reference proteome</keyword>
<name>A0ABD3U8K5_9LAMI</name>